<protein>
    <submittedName>
        <fullName evidence="1">Uncharacterized protein</fullName>
    </submittedName>
</protein>
<evidence type="ECO:0000313" key="2">
    <source>
        <dbReference type="Proteomes" id="UP000735302"/>
    </source>
</evidence>
<gene>
    <name evidence="1" type="ORF">PoB_007414500</name>
</gene>
<evidence type="ECO:0000313" key="1">
    <source>
        <dbReference type="EMBL" id="GFO47640.1"/>
    </source>
</evidence>
<dbReference type="Proteomes" id="UP000735302">
    <property type="component" value="Unassembled WGS sequence"/>
</dbReference>
<name>A0AAV4DUC9_9GAST</name>
<proteinExistence type="predicted"/>
<organism evidence="1 2">
    <name type="scientific">Plakobranchus ocellatus</name>
    <dbReference type="NCBI Taxonomy" id="259542"/>
    <lineage>
        <taxon>Eukaryota</taxon>
        <taxon>Metazoa</taxon>
        <taxon>Spiralia</taxon>
        <taxon>Lophotrochozoa</taxon>
        <taxon>Mollusca</taxon>
        <taxon>Gastropoda</taxon>
        <taxon>Heterobranchia</taxon>
        <taxon>Euthyneura</taxon>
        <taxon>Panpulmonata</taxon>
        <taxon>Sacoglossa</taxon>
        <taxon>Placobranchoidea</taxon>
        <taxon>Plakobranchidae</taxon>
        <taxon>Plakobranchus</taxon>
    </lineage>
</organism>
<accession>A0AAV4DUC9</accession>
<dbReference type="AlphaFoldDB" id="A0AAV4DUC9"/>
<reference evidence="1 2" key="1">
    <citation type="journal article" date="2021" name="Elife">
        <title>Chloroplast acquisition without the gene transfer in kleptoplastic sea slugs, Plakobranchus ocellatus.</title>
        <authorList>
            <person name="Maeda T."/>
            <person name="Takahashi S."/>
            <person name="Yoshida T."/>
            <person name="Shimamura S."/>
            <person name="Takaki Y."/>
            <person name="Nagai Y."/>
            <person name="Toyoda A."/>
            <person name="Suzuki Y."/>
            <person name="Arimoto A."/>
            <person name="Ishii H."/>
            <person name="Satoh N."/>
            <person name="Nishiyama T."/>
            <person name="Hasebe M."/>
            <person name="Maruyama T."/>
            <person name="Minagawa J."/>
            <person name="Obokata J."/>
            <person name="Shigenobu S."/>
        </authorList>
    </citation>
    <scope>NUCLEOTIDE SEQUENCE [LARGE SCALE GENOMIC DNA]</scope>
</reference>
<sequence>MQVFNMTRGAGHMKIMCPQTGLGVFHYFTCGNFSFQTSAASRLSTINPVSTYYKVPVLSRYLQRSRICSKQMKVAVREIDEDTMWAWDKEHHARNR</sequence>
<dbReference type="EMBL" id="BLXT01008339">
    <property type="protein sequence ID" value="GFO47640.1"/>
    <property type="molecule type" value="Genomic_DNA"/>
</dbReference>
<keyword evidence="2" id="KW-1185">Reference proteome</keyword>
<comment type="caution">
    <text evidence="1">The sequence shown here is derived from an EMBL/GenBank/DDBJ whole genome shotgun (WGS) entry which is preliminary data.</text>
</comment>